<comment type="similarity">
    <text evidence="1">Belongs to the HpcH/HpaI aldolase family.</text>
</comment>
<name>A0A7S2XF95_9EUKA</name>
<evidence type="ECO:0000256" key="3">
    <source>
        <dbReference type="ARBA" id="ARBA00023239"/>
    </source>
</evidence>
<organism evidence="5">
    <name type="scientific">Lotharella oceanica</name>
    <dbReference type="NCBI Taxonomy" id="641309"/>
    <lineage>
        <taxon>Eukaryota</taxon>
        <taxon>Sar</taxon>
        <taxon>Rhizaria</taxon>
        <taxon>Cercozoa</taxon>
        <taxon>Chlorarachniophyceae</taxon>
        <taxon>Lotharella</taxon>
    </lineage>
</organism>
<evidence type="ECO:0000313" key="5">
    <source>
        <dbReference type="EMBL" id="CAD9770007.1"/>
    </source>
</evidence>
<evidence type="ECO:0000259" key="4">
    <source>
        <dbReference type="Pfam" id="PF03328"/>
    </source>
</evidence>
<keyword evidence="3" id="KW-0456">Lyase</keyword>
<reference evidence="5" key="1">
    <citation type="submission" date="2021-01" db="EMBL/GenBank/DDBJ databases">
        <authorList>
            <person name="Corre E."/>
            <person name="Pelletier E."/>
            <person name="Niang G."/>
            <person name="Scheremetjew M."/>
            <person name="Finn R."/>
            <person name="Kale V."/>
            <person name="Holt S."/>
            <person name="Cochrane G."/>
            <person name="Meng A."/>
            <person name="Brown T."/>
            <person name="Cohen L."/>
        </authorList>
    </citation>
    <scope>NUCLEOTIDE SEQUENCE</scope>
    <source>
        <strain evidence="5">CCMP622</strain>
    </source>
</reference>
<proteinExistence type="inferred from homology"/>
<dbReference type="Gene3D" id="3.20.20.60">
    <property type="entry name" value="Phosphoenolpyruvate-binding domains"/>
    <property type="match status" value="1"/>
</dbReference>
<dbReference type="InterPro" id="IPR005000">
    <property type="entry name" value="Aldolase/citrate-lyase_domain"/>
</dbReference>
<dbReference type="SUPFAM" id="SSF51621">
    <property type="entry name" value="Phosphoenolpyruvate/pyruvate domain"/>
    <property type="match status" value="1"/>
</dbReference>
<dbReference type="EMBL" id="HBHP01022498">
    <property type="protein sequence ID" value="CAD9770007.1"/>
    <property type="molecule type" value="Transcribed_RNA"/>
</dbReference>
<keyword evidence="2" id="KW-0479">Metal-binding</keyword>
<dbReference type="GO" id="GO:0005737">
    <property type="term" value="C:cytoplasm"/>
    <property type="evidence" value="ECO:0007669"/>
    <property type="project" value="TreeGrafter"/>
</dbReference>
<evidence type="ECO:0000256" key="2">
    <source>
        <dbReference type="ARBA" id="ARBA00022723"/>
    </source>
</evidence>
<dbReference type="InterPro" id="IPR050251">
    <property type="entry name" value="HpcH-HpaI_aldolase"/>
</dbReference>
<dbReference type="InterPro" id="IPR040442">
    <property type="entry name" value="Pyrv_kinase-like_dom_sf"/>
</dbReference>
<dbReference type="InterPro" id="IPR015813">
    <property type="entry name" value="Pyrv/PenolPyrv_kinase-like_dom"/>
</dbReference>
<protein>
    <recommendedName>
        <fullName evidence="4">HpcH/HpaI aldolase/citrate lyase domain-containing protein</fullName>
    </recommendedName>
</protein>
<dbReference type="PANTHER" id="PTHR30502">
    <property type="entry name" value="2-KETO-3-DEOXY-L-RHAMNONATE ALDOLASE"/>
    <property type="match status" value="1"/>
</dbReference>
<dbReference type="AlphaFoldDB" id="A0A7S2XF95"/>
<evidence type="ECO:0000256" key="1">
    <source>
        <dbReference type="ARBA" id="ARBA00005568"/>
    </source>
</evidence>
<dbReference type="Pfam" id="PF03328">
    <property type="entry name" value="HpcH_HpaI"/>
    <property type="match status" value="1"/>
</dbReference>
<gene>
    <name evidence="5" type="ORF">LSP00402_LOCUS13991</name>
</gene>
<accession>A0A7S2XF95</accession>
<dbReference type="GO" id="GO:0016832">
    <property type="term" value="F:aldehyde-lyase activity"/>
    <property type="evidence" value="ECO:0007669"/>
    <property type="project" value="TreeGrafter"/>
</dbReference>
<feature type="domain" description="HpcH/HpaI aldolase/citrate lyase" evidence="4">
    <location>
        <begin position="37"/>
        <end position="241"/>
    </location>
</feature>
<dbReference type="GO" id="GO:0046872">
    <property type="term" value="F:metal ion binding"/>
    <property type="evidence" value="ECO:0007669"/>
    <property type="project" value="UniProtKB-KW"/>
</dbReference>
<dbReference type="PANTHER" id="PTHR30502:SF0">
    <property type="entry name" value="PHOSPHOENOLPYRUVATE CARBOXYLASE FAMILY PROTEIN"/>
    <property type="match status" value="1"/>
</dbReference>
<sequence>MAATARIKSLLQSGKVARVFNCGQFLSHKFVEIIGHHGGYDGVFIDQEHAPGNSAMDVEFAALAASASGLDSFVRRPATDYASAMAPLEAGAGGVLFSMIRDADHAEEAMQWVKFRPRGNRGLFGANRDARYGLTPVQKYVTKANTESLVGMQIETQGALDDVGKIAKIADLDLVFVGPHDLSQVLGVTGEVDHPLVWDAITKVSAECKDAGVAWGVVPKDDEYAKRALDLGCQVFLAGHDFAAIHAGIQQTLQAYPSLFGETSG</sequence>